<proteinExistence type="predicted"/>
<organism evidence="7 8">
    <name type="scientific">Archangium minus</name>
    <dbReference type="NCBI Taxonomy" id="83450"/>
    <lineage>
        <taxon>Bacteria</taxon>
        <taxon>Pseudomonadati</taxon>
        <taxon>Myxococcota</taxon>
        <taxon>Myxococcia</taxon>
        <taxon>Myxococcales</taxon>
        <taxon>Cystobacterineae</taxon>
        <taxon>Archangiaceae</taxon>
        <taxon>Archangium</taxon>
    </lineage>
</organism>
<evidence type="ECO:0000256" key="3">
    <source>
        <dbReference type="ARBA" id="ARBA00023125"/>
    </source>
</evidence>
<accession>A0ABY9WT38</accession>
<dbReference type="Pfam" id="PF06445">
    <property type="entry name" value="GyrI-like"/>
    <property type="match status" value="1"/>
</dbReference>
<evidence type="ECO:0000256" key="2">
    <source>
        <dbReference type="ARBA" id="ARBA00023015"/>
    </source>
</evidence>
<keyword evidence="8" id="KW-1185">Reference proteome</keyword>
<dbReference type="Gene3D" id="3.20.80.10">
    <property type="entry name" value="Regulatory factor, effector binding domain"/>
    <property type="match status" value="1"/>
</dbReference>
<dbReference type="SMART" id="SM00422">
    <property type="entry name" value="HTH_MERR"/>
    <property type="match status" value="1"/>
</dbReference>
<keyword evidence="3" id="KW-0238">DNA-binding</keyword>
<dbReference type="Gene3D" id="1.10.1660.10">
    <property type="match status" value="1"/>
</dbReference>
<protein>
    <submittedName>
        <fullName evidence="7">MerR family transcriptional regulator</fullName>
    </submittedName>
</protein>
<feature type="coiled-coil region" evidence="5">
    <location>
        <begin position="77"/>
        <end position="104"/>
    </location>
</feature>
<dbReference type="InterPro" id="IPR010499">
    <property type="entry name" value="AraC_E-bd"/>
</dbReference>
<dbReference type="InterPro" id="IPR011256">
    <property type="entry name" value="Reg_factor_effector_dom_sf"/>
</dbReference>
<evidence type="ECO:0000256" key="1">
    <source>
        <dbReference type="ARBA" id="ARBA00022491"/>
    </source>
</evidence>
<keyword evidence="5" id="KW-0175">Coiled coil</keyword>
<dbReference type="InterPro" id="IPR000551">
    <property type="entry name" value="MerR-type_HTH_dom"/>
</dbReference>
<dbReference type="PANTHER" id="PTHR30204:SF69">
    <property type="entry name" value="MERR-FAMILY TRANSCRIPTIONAL REGULATOR"/>
    <property type="match status" value="1"/>
</dbReference>
<evidence type="ECO:0000313" key="8">
    <source>
        <dbReference type="Proteomes" id="UP001611383"/>
    </source>
</evidence>
<dbReference type="InterPro" id="IPR009061">
    <property type="entry name" value="DNA-bd_dom_put_sf"/>
</dbReference>
<dbReference type="RefSeq" id="WP_395818510.1">
    <property type="nucleotide sequence ID" value="NZ_CP043494.1"/>
</dbReference>
<dbReference type="PANTHER" id="PTHR30204">
    <property type="entry name" value="REDOX-CYCLING DRUG-SENSING TRANSCRIPTIONAL ACTIVATOR SOXR"/>
    <property type="match status" value="1"/>
</dbReference>
<evidence type="ECO:0000256" key="5">
    <source>
        <dbReference type="SAM" id="Coils"/>
    </source>
</evidence>
<keyword evidence="2" id="KW-0805">Transcription regulation</keyword>
<dbReference type="InterPro" id="IPR029442">
    <property type="entry name" value="GyrI-like"/>
</dbReference>
<dbReference type="PROSITE" id="PS50937">
    <property type="entry name" value="HTH_MERR_2"/>
    <property type="match status" value="1"/>
</dbReference>
<dbReference type="EMBL" id="CP043494">
    <property type="protein sequence ID" value="WNG44857.1"/>
    <property type="molecule type" value="Genomic_DNA"/>
</dbReference>
<name>A0ABY9WT38_9BACT</name>
<feature type="domain" description="HTH merR-type" evidence="6">
    <location>
        <begin position="4"/>
        <end position="74"/>
    </location>
</feature>
<sequence>MRDLIRSGRFAQIARLTRKALRVYAEQGLLRPVHTDPLSGYHYYSFSQLEDARRITRLRDFNMSLEDIREALRTWHAPELSSLLQQQQRKLQAQQEDIQRVLNDLRAFIQTERSLYQVNTKKVLPQRCITRRARCAPEHSCAFIDAAQPALLTALREAGAHPAGSGIVRYFESEGEDTWDVEVCQPFAIDGPLLLPEGFDVLTLPGGTAAYTVHEGECGGDFGLQGAYEAVWNWIREHGHETQGPPYEVYLFEEGNTDDTADYRTEVAWLIR</sequence>
<evidence type="ECO:0000256" key="4">
    <source>
        <dbReference type="ARBA" id="ARBA00023163"/>
    </source>
</evidence>
<dbReference type="SUPFAM" id="SSF55136">
    <property type="entry name" value="Probable bacterial effector-binding domain"/>
    <property type="match status" value="1"/>
</dbReference>
<reference evidence="7 8" key="1">
    <citation type="submission" date="2019-08" db="EMBL/GenBank/DDBJ databases">
        <title>Archangium and Cystobacter genomes.</title>
        <authorList>
            <person name="Chen I.-C.K."/>
            <person name="Wielgoss S."/>
        </authorList>
    </citation>
    <scope>NUCLEOTIDE SEQUENCE [LARGE SCALE GENOMIC DNA]</scope>
    <source>
        <strain evidence="7 8">Cbm 6</strain>
    </source>
</reference>
<dbReference type="Pfam" id="PF13411">
    <property type="entry name" value="MerR_1"/>
    <property type="match status" value="1"/>
</dbReference>
<dbReference type="SMART" id="SM00871">
    <property type="entry name" value="AraC_E_bind"/>
    <property type="match status" value="1"/>
</dbReference>
<gene>
    <name evidence="7" type="ORF">F0U60_12700</name>
</gene>
<dbReference type="Proteomes" id="UP001611383">
    <property type="component" value="Chromosome"/>
</dbReference>
<dbReference type="InterPro" id="IPR047057">
    <property type="entry name" value="MerR_fam"/>
</dbReference>
<evidence type="ECO:0000313" key="7">
    <source>
        <dbReference type="EMBL" id="WNG44857.1"/>
    </source>
</evidence>
<keyword evidence="4" id="KW-0804">Transcription</keyword>
<evidence type="ECO:0000259" key="6">
    <source>
        <dbReference type="PROSITE" id="PS50937"/>
    </source>
</evidence>
<keyword evidence="1" id="KW-0678">Repressor</keyword>
<dbReference type="SUPFAM" id="SSF46955">
    <property type="entry name" value="Putative DNA-binding domain"/>
    <property type="match status" value="1"/>
</dbReference>